<gene>
    <name evidence="3" type="ORF">BV898_17572</name>
</gene>
<protein>
    <submittedName>
        <fullName evidence="3">Rho GTPase-activating protein 1</fullName>
    </submittedName>
</protein>
<sequence>MAANNKKTFNVNGTTIELDEPQLQFDDDELLYEDSDAVGEGDAEFDAEFDGSLSAVQFDEDFEGELGLSEPDFSILTKYGDIPKLGIVDVSGDDSFGRKVISISACRLPSNKSYDHQLLLQYLLHVLDQYVQNDYVLVYFHYGLNSDNKLPLSWLVQAYKCFDRKYKKNLKALYIVHPTNFIKIMYSCMKVFISYKFGKKMVYVQSLDELKEFLDISQINIASAILKHDEDLRKSKQLTLMSRSGSAAPPLPTQEFGVSLEQNNGMTTEHIFRRSANVLTVKEIQSQINHGSLWDLASYSDVHLAAVLLKAFLRELPEPLLTYALYDSVIGIQGIAVADRPGVVQIMLQDQLPENNYIVLRYVMEFLYEVSKHPRPIT</sequence>
<dbReference type="SMART" id="SM00516">
    <property type="entry name" value="SEC14"/>
    <property type="match status" value="1"/>
</dbReference>
<dbReference type="PROSITE" id="PS50238">
    <property type="entry name" value="RHOGAP"/>
    <property type="match status" value="1"/>
</dbReference>
<dbReference type="GO" id="GO:0005737">
    <property type="term" value="C:cytoplasm"/>
    <property type="evidence" value="ECO:0007669"/>
    <property type="project" value="TreeGrafter"/>
</dbReference>
<proteinExistence type="predicted"/>
<dbReference type="Gene3D" id="1.10.555.10">
    <property type="entry name" value="Rho GTPase activation protein"/>
    <property type="match status" value="1"/>
</dbReference>
<reference evidence="4" key="1">
    <citation type="submission" date="2017-01" db="EMBL/GenBank/DDBJ databases">
        <title>Comparative genomics of anhydrobiosis in the tardigrade Hypsibius dujardini.</title>
        <authorList>
            <person name="Yoshida Y."/>
            <person name="Koutsovoulos G."/>
            <person name="Laetsch D."/>
            <person name="Stevens L."/>
            <person name="Kumar S."/>
            <person name="Horikawa D."/>
            <person name="Ishino K."/>
            <person name="Komine S."/>
            <person name="Tomita M."/>
            <person name="Blaxter M."/>
            <person name="Arakawa K."/>
        </authorList>
    </citation>
    <scope>NUCLEOTIDE SEQUENCE [LARGE SCALE GENOMIC DNA]</scope>
    <source>
        <strain evidence="4">Z151</strain>
    </source>
</reference>
<feature type="domain" description="Rho-GAP" evidence="2">
    <location>
        <begin position="236"/>
        <end position="378"/>
    </location>
</feature>
<keyword evidence="4" id="KW-1185">Reference proteome</keyword>
<dbReference type="SUPFAM" id="SSF52087">
    <property type="entry name" value="CRAL/TRIO domain"/>
    <property type="match status" value="1"/>
</dbReference>
<dbReference type="InterPro" id="IPR001251">
    <property type="entry name" value="CRAL-TRIO_dom"/>
</dbReference>
<evidence type="ECO:0000313" key="4">
    <source>
        <dbReference type="Proteomes" id="UP000192578"/>
    </source>
</evidence>
<evidence type="ECO:0000259" key="2">
    <source>
        <dbReference type="PROSITE" id="PS50238"/>
    </source>
</evidence>
<dbReference type="EMBL" id="MTYJ01000304">
    <property type="protein sequence ID" value="OWA53137.1"/>
    <property type="molecule type" value="Genomic_DNA"/>
</dbReference>
<dbReference type="Gene3D" id="3.40.525.10">
    <property type="entry name" value="CRAL-TRIO lipid binding domain"/>
    <property type="match status" value="1"/>
</dbReference>
<feature type="domain" description="CRAL-TRIO" evidence="1">
    <location>
        <begin position="78"/>
        <end position="233"/>
    </location>
</feature>
<evidence type="ECO:0000259" key="1">
    <source>
        <dbReference type="PROSITE" id="PS50191"/>
    </source>
</evidence>
<dbReference type="PANTHER" id="PTHR45808:SF2">
    <property type="entry name" value="RHO GTPASE-ACTIVATING PROTEIN 68F"/>
    <property type="match status" value="1"/>
</dbReference>
<dbReference type="Pfam" id="PF00620">
    <property type="entry name" value="RhoGAP"/>
    <property type="match status" value="1"/>
</dbReference>
<dbReference type="GO" id="GO:0005096">
    <property type="term" value="F:GTPase activator activity"/>
    <property type="evidence" value="ECO:0007669"/>
    <property type="project" value="TreeGrafter"/>
</dbReference>
<dbReference type="GO" id="GO:0007264">
    <property type="term" value="P:small GTPase-mediated signal transduction"/>
    <property type="evidence" value="ECO:0007669"/>
    <property type="project" value="TreeGrafter"/>
</dbReference>
<dbReference type="CDD" id="cd00170">
    <property type="entry name" value="SEC14"/>
    <property type="match status" value="1"/>
</dbReference>
<dbReference type="PROSITE" id="PS50191">
    <property type="entry name" value="CRAL_TRIO"/>
    <property type="match status" value="1"/>
</dbReference>
<dbReference type="Pfam" id="PF13716">
    <property type="entry name" value="CRAL_TRIO_2"/>
    <property type="match status" value="1"/>
</dbReference>
<dbReference type="InterPro" id="IPR008936">
    <property type="entry name" value="Rho_GTPase_activation_prot"/>
</dbReference>
<dbReference type="InterPro" id="IPR000198">
    <property type="entry name" value="RhoGAP_dom"/>
</dbReference>
<dbReference type="Proteomes" id="UP000192578">
    <property type="component" value="Unassembled WGS sequence"/>
</dbReference>
<organism evidence="3 4">
    <name type="scientific">Hypsibius exemplaris</name>
    <name type="common">Freshwater tardigrade</name>
    <dbReference type="NCBI Taxonomy" id="2072580"/>
    <lineage>
        <taxon>Eukaryota</taxon>
        <taxon>Metazoa</taxon>
        <taxon>Ecdysozoa</taxon>
        <taxon>Tardigrada</taxon>
        <taxon>Eutardigrada</taxon>
        <taxon>Parachela</taxon>
        <taxon>Hypsibioidea</taxon>
        <taxon>Hypsibiidae</taxon>
        <taxon>Hypsibius</taxon>
    </lineage>
</organism>
<dbReference type="OrthoDB" id="19923at2759"/>
<dbReference type="SMART" id="SM00324">
    <property type="entry name" value="RhoGAP"/>
    <property type="match status" value="1"/>
</dbReference>
<name>A0A9X6RMN7_HYPEX</name>
<dbReference type="InterPro" id="IPR036865">
    <property type="entry name" value="CRAL-TRIO_dom_sf"/>
</dbReference>
<dbReference type="AlphaFoldDB" id="A0A9X6RMN7"/>
<dbReference type="GO" id="GO:2001136">
    <property type="term" value="P:negative regulation of endocytic recycling"/>
    <property type="evidence" value="ECO:0007669"/>
    <property type="project" value="TreeGrafter"/>
</dbReference>
<comment type="caution">
    <text evidence="3">The sequence shown here is derived from an EMBL/GenBank/DDBJ whole genome shotgun (WGS) entry which is preliminary data.</text>
</comment>
<accession>A0A9X6RMN7</accession>
<dbReference type="PANTHER" id="PTHR45808">
    <property type="entry name" value="RHO GTPASE-ACTIVATING PROTEIN 68F"/>
    <property type="match status" value="1"/>
</dbReference>
<dbReference type="SUPFAM" id="SSF48350">
    <property type="entry name" value="GTPase activation domain, GAP"/>
    <property type="match status" value="1"/>
</dbReference>
<evidence type="ECO:0000313" key="3">
    <source>
        <dbReference type="EMBL" id="OWA53137.1"/>
    </source>
</evidence>